<gene>
    <name evidence="2" type="primary">slyX</name>
    <name evidence="2" type="ORF">VQ7734_01887</name>
</gene>
<dbReference type="InterPro" id="IPR008503">
    <property type="entry name" value="Asp_endopeptidase"/>
</dbReference>
<dbReference type="PROSITE" id="PS51257">
    <property type="entry name" value="PROKAR_LIPOPROTEIN"/>
    <property type="match status" value="1"/>
</dbReference>
<dbReference type="Gene3D" id="2.40.70.10">
    <property type="entry name" value="Acid Proteases"/>
    <property type="match status" value="1"/>
</dbReference>
<evidence type="ECO:0000313" key="2">
    <source>
        <dbReference type="EMBL" id="SHO56124.1"/>
    </source>
</evidence>
<dbReference type="OrthoDB" id="8546610at2"/>
<dbReference type="STRING" id="1117707.VQ7734_01887"/>
<sequence>MLKRLALMMAISALTGCSSVKEDNFHKETLSAIKNAELSISQRLTNLELQSSHQAKYIDGLETEINSLKHQMTRLNQHMYQIRKKDKSEQKAASDIQQETEYPPVQDVPANKIILGRVEHVTIDSIQQTFNARVDTGAATSSLNAANIEEFERNGKKWVRFHLSEKTADSLKNHWIEAPVIRYVKIRQSTNNEAERRAVVSLWVSVGKIHERTEFTLANRSHMSHPVLLGREFIRDIALVDVSRKFIHTPNSKSSKNKS</sequence>
<name>A0A1M7YTZ1_9VIBR</name>
<dbReference type="PANTHER" id="PTHR38037">
    <property type="entry name" value="ZN_PROTEASE DOMAIN-CONTAINING PROTEIN"/>
    <property type="match status" value="1"/>
</dbReference>
<dbReference type="RefSeq" id="WP_073581797.1">
    <property type="nucleotide sequence ID" value="NZ_AP024897.1"/>
</dbReference>
<dbReference type="InterPro" id="IPR021109">
    <property type="entry name" value="Peptidase_aspartic_dom_sf"/>
</dbReference>
<proteinExistence type="predicted"/>
<dbReference type="Proteomes" id="UP000184600">
    <property type="component" value="Unassembled WGS sequence"/>
</dbReference>
<evidence type="ECO:0000313" key="3">
    <source>
        <dbReference type="Proteomes" id="UP000184600"/>
    </source>
</evidence>
<accession>A0A1M7YTZ1</accession>
<protein>
    <submittedName>
        <fullName evidence="2">Protein SlyX</fullName>
    </submittedName>
</protein>
<dbReference type="EMBL" id="FRFG01000021">
    <property type="protein sequence ID" value="SHO56124.1"/>
    <property type="molecule type" value="Genomic_DNA"/>
</dbReference>
<feature type="domain" description="Retropepsin-like aspartic endopeptidase" evidence="1">
    <location>
        <begin position="114"/>
        <end position="249"/>
    </location>
</feature>
<dbReference type="Pfam" id="PF05618">
    <property type="entry name" value="Zn_protease"/>
    <property type="match status" value="1"/>
</dbReference>
<dbReference type="AlphaFoldDB" id="A0A1M7YTZ1"/>
<organism evidence="2 3">
    <name type="scientific">Vibrio quintilis</name>
    <dbReference type="NCBI Taxonomy" id="1117707"/>
    <lineage>
        <taxon>Bacteria</taxon>
        <taxon>Pseudomonadati</taxon>
        <taxon>Pseudomonadota</taxon>
        <taxon>Gammaproteobacteria</taxon>
        <taxon>Vibrionales</taxon>
        <taxon>Vibrionaceae</taxon>
        <taxon>Vibrio</taxon>
    </lineage>
</organism>
<evidence type="ECO:0000259" key="1">
    <source>
        <dbReference type="Pfam" id="PF05618"/>
    </source>
</evidence>
<dbReference type="SUPFAM" id="SSF50630">
    <property type="entry name" value="Acid proteases"/>
    <property type="match status" value="1"/>
</dbReference>
<reference evidence="3" key="1">
    <citation type="submission" date="2016-12" db="EMBL/GenBank/DDBJ databases">
        <authorList>
            <person name="Rodrigo-Torres L."/>
            <person name="Arahal R.D."/>
            <person name="Lucena T."/>
        </authorList>
    </citation>
    <scope>NUCLEOTIDE SEQUENCE [LARGE SCALE GENOMIC DNA]</scope>
</reference>
<keyword evidence="3" id="KW-1185">Reference proteome</keyword>
<dbReference type="PANTHER" id="PTHR38037:SF2">
    <property type="entry name" value="ATP-DEPENDENT ZINC PROTEASE DOMAIN-CONTAINING PROTEIN-RELATED"/>
    <property type="match status" value="1"/>
</dbReference>